<dbReference type="GO" id="GO:0008270">
    <property type="term" value="F:zinc ion binding"/>
    <property type="evidence" value="ECO:0007669"/>
    <property type="project" value="UniProtKB-KW"/>
</dbReference>
<dbReference type="InParanoid" id="A0A7N2MJE0"/>
<evidence type="ECO:0000313" key="10">
    <source>
        <dbReference type="Proteomes" id="UP000594261"/>
    </source>
</evidence>
<feature type="compositionally biased region" description="Polar residues" evidence="7">
    <location>
        <begin position="500"/>
        <end position="515"/>
    </location>
</feature>
<evidence type="ECO:0000256" key="4">
    <source>
        <dbReference type="ARBA" id="ARBA00023015"/>
    </source>
</evidence>
<dbReference type="FunCoup" id="A0A7N2MJE0">
    <property type="interactions" value="2634"/>
</dbReference>
<reference evidence="9" key="2">
    <citation type="submission" date="2021-01" db="UniProtKB">
        <authorList>
            <consortium name="EnsemblPlants"/>
        </authorList>
    </citation>
    <scope>IDENTIFICATION</scope>
</reference>
<dbReference type="EnsemblPlants" id="QL09p020804:mrna">
    <property type="protein sequence ID" value="QL09p020804:mrna"/>
    <property type="gene ID" value="QL09p020804"/>
</dbReference>
<dbReference type="Gene3D" id="3.30.40.10">
    <property type="entry name" value="Zinc/RING finger domain, C3HC4 (zinc finger)"/>
    <property type="match status" value="1"/>
</dbReference>
<dbReference type="InterPro" id="IPR001965">
    <property type="entry name" value="Znf_PHD"/>
</dbReference>
<dbReference type="InterPro" id="IPR011011">
    <property type="entry name" value="Znf_FYVE_PHD"/>
</dbReference>
<feature type="compositionally biased region" description="Polar residues" evidence="7">
    <location>
        <begin position="1523"/>
        <end position="1535"/>
    </location>
</feature>
<dbReference type="OMA" id="ESHEGNK"/>
<feature type="region of interest" description="Disordered" evidence="7">
    <location>
        <begin position="471"/>
        <end position="741"/>
    </location>
</feature>
<feature type="compositionally biased region" description="Low complexity" evidence="7">
    <location>
        <begin position="527"/>
        <end position="542"/>
    </location>
</feature>
<dbReference type="PANTHER" id="PTHR33304">
    <property type="match status" value="1"/>
</dbReference>
<keyword evidence="2 6" id="KW-0863">Zinc-finger</keyword>
<feature type="compositionally biased region" description="Basic and acidic residues" evidence="7">
    <location>
        <begin position="668"/>
        <end position="694"/>
    </location>
</feature>
<accession>A0A7N2MJE0</accession>
<feature type="compositionally biased region" description="Basic and acidic residues" evidence="7">
    <location>
        <begin position="315"/>
        <end position="346"/>
    </location>
</feature>
<feature type="compositionally biased region" description="Polar residues" evidence="7">
    <location>
        <begin position="560"/>
        <end position="570"/>
    </location>
</feature>
<keyword evidence="4" id="KW-0805">Transcription regulation</keyword>
<protein>
    <recommendedName>
        <fullName evidence="8">PHD-type domain-containing protein</fullName>
    </recommendedName>
</protein>
<keyword evidence="10" id="KW-1185">Reference proteome</keyword>
<feature type="compositionally biased region" description="Polar residues" evidence="7">
    <location>
        <begin position="595"/>
        <end position="604"/>
    </location>
</feature>
<dbReference type="PANTHER" id="PTHR33304:SF9">
    <property type="entry name" value="RING_FYVE_PHD ZINC FINGER SUPERFAMILY PROTEIN"/>
    <property type="match status" value="1"/>
</dbReference>
<evidence type="ECO:0000256" key="3">
    <source>
        <dbReference type="ARBA" id="ARBA00022833"/>
    </source>
</evidence>
<keyword evidence="1" id="KW-0479">Metal-binding</keyword>
<evidence type="ECO:0000256" key="7">
    <source>
        <dbReference type="SAM" id="MobiDB-lite"/>
    </source>
</evidence>
<feature type="domain" description="PHD-type" evidence="8">
    <location>
        <begin position="377"/>
        <end position="428"/>
    </location>
</feature>
<feature type="compositionally biased region" description="Basic and acidic residues" evidence="7">
    <location>
        <begin position="547"/>
        <end position="556"/>
    </location>
</feature>
<evidence type="ECO:0000259" key="8">
    <source>
        <dbReference type="PROSITE" id="PS50016"/>
    </source>
</evidence>
<dbReference type="GO" id="GO:0140566">
    <property type="term" value="F:histone reader activity"/>
    <property type="evidence" value="ECO:0007669"/>
    <property type="project" value="InterPro"/>
</dbReference>
<organism evidence="9 10">
    <name type="scientific">Quercus lobata</name>
    <name type="common">Valley oak</name>
    <dbReference type="NCBI Taxonomy" id="97700"/>
    <lineage>
        <taxon>Eukaryota</taxon>
        <taxon>Viridiplantae</taxon>
        <taxon>Streptophyta</taxon>
        <taxon>Embryophyta</taxon>
        <taxon>Tracheophyta</taxon>
        <taxon>Spermatophyta</taxon>
        <taxon>Magnoliopsida</taxon>
        <taxon>eudicotyledons</taxon>
        <taxon>Gunneridae</taxon>
        <taxon>Pentapetalae</taxon>
        <taxon>rosids</taxon>
        <taxon>fabids</taxon>
        <taxon>Fagales</taxon>
        <taxon>Fagaceae</taxon>
        <taxon>Quercus</taxon>
    </lineage>
</organism>
<feature type="compositionally biased region" description="Polar residues" evidence="7">
    <location>
        <begin position="717"/>
        <end position="729"/>
    </location>
</feature>
<sequence length="1846" mass="201161">MAGRRERTVGELCNATESIGKPEAFLRGIYRMQGPVDEKDHDNMYMLKMNAMMYILGVQHVSSEAETKFGNWSMSKKVHMRGESGTCNVCSAPCSSCMHLNRSLMGSKTEEFSDESCRVNVASQYSVNESGTLYSLKNRASDSLQHTTSETSNLLSVNSSHDSFSENADSKATLRSSVVSNALEDVEMLPNLTSGGTIAEDQLSSKPQFVLDQRVSSNMYEETKAVEGHDDNISSVSRANDANEAVCNHNRNINNSTASISSLGPEGSGKATYLNKSGSSEIPPSKDLDVGSSPPKVRRGRPVGGISEVSMKKYPKSEAETEKDSGDPPDEAMKSSDQDEHDDKSNEMVELTDMQEPPLQSVSGDESDESDIVEQDVKVCDICGDAGREDLLAICSRCSDGAEHTYCMREMLQKVPEGDWLCEECKFAEESENQKQGSEVEEKKMDKLGSCTLVSGKRCAENIEVAPAKRQALETGIGSPKPSSPSRIVTGSPKPLSPSRIVSGSPKPSSPSRIVTGSPKPLSPSRIVSGSPKPSSPSKIVSLPRDSSFKSIEKGKLKSAHQTSFGNHSGTDIPETARFPATGPRPQKVKGPLVKSNSFNTLSSKPKVKLGDEVIPPKQKGARDYNSLDMKEGPARMMGKSMSFRSANSGRMNATESKVKMLSSKSTHVQDVKGLKQAKERGTFERKHLSKLDRPLVSSTTSSTVSTPKLDQKLTSRGETSLPSYISNNRDSKVVQSDGKLSLSKVTSSLGRKGVEIPVTSGGASSTSGICGSAAEQKLNLLSPKDEPLSTYPLNTERPSNSADVSGQDGLPRSQETANQYEKTRESSTIRSRPTAISASKSVFCQKCKDSGHATEFCTIGTPQASGIDVSAVRSSREESHEGNKLKAAIQAAWLRRPEINRKKKVFDQPDELSTSSTDMNNELASQDQFLVSNKPKNIMSTEGSHERQAVLGSSTSDSCKDSGHATEFCTIGTPQASGIDVSAVRSSREESHEGNKLKAAIQAALLRRPEINRKKKVFDQPDELSTSSTDMNNELASQDQFLVSNKPKNIMSTEGSHERQAVLGSSTSDSCKDSGHATEFCTIGTPQASGIDVSAVRSSREESHEGNKLKAAIQAALLRRPEINRKKKVFDQPDELSTSSTDMNNELASQDQFLVSNKPKNIMSTEGSHERQAVLGSSTSDSCKHAVVNNSKQSTLPPTGVFSSKVEDSDSAIISIGKHARELPSHTSTAMSSLLKTSAIPEYEYIWQGGFEVHKGGKLLDLCGGIQAHLSTCASPKVLEVVNKFPHKVPLHEVPRMSTWPSQFIENGAKEDNIALYFFAKDVESYERNYKSLLDSMIKHDLALKGNLDGVELLIFPSNQLPEKSQRWNMLFFLWGVFRGKRVSCIDSSKKLNIPSLNVLPPDKDIPSAVMTLSENLRAPKRIDEESAACIRSGNMVLTSNVPDQMRVTVCRDSDNNLTSFEHTCLGYQESLEQQDGRRDYKSISKIGTSGAQLSQEMRHSSLSLKELSLPERLDAELKTPLQVTGKSGSNNGGKAQMHWDTSSDRDDRSSLKILPVDNREIGILGSVFEDKIQDRMNGVRDQVKLQRDFKEGDGFMDREMALEKDVTNHRKRPYLDLSEKAPQTSIGTSQKIPWNEVSNIFIDGESTGKRLKTGFSITCGHSGGSRGSNSRNDNFASQVVDPGSCSSVEEKTCDEACDEKVIPEDTGNSERYFFPLGSHRAKDFGIGDNTMPWKKHPLDEDNKIHDVFPNLELALGAETKPANKGMLPFLGGTVGKKNNQEKAPDKVIEVEDDGDSTSLSLSLSFPFPDKEQTVKPVSKTEQLLSDRPNLNTPLLLFGSGFGDK</sequence>
<dbReference type="InterPro" id="IPR049914">
    <property type="entry name" value="PHD1-3/5-6"/>
</dbReference>
<keyword evidence="3" id="KW-0862">Zinc</keyword>
<feature type="region of interest" description="Disordered" evidence="7">
    <location>
        <begin position="783"/>
        <end position="835"/>
    </location>
</feature>
<feature type="region of interest" description="Disordered" evidence="7">
    <location>
        <begin position="254"/>
        <end position="346"/>
    </location>
</feature>
<feature type="region of interest" description="Disordered" evidence="7">
    <location>
        <begin position="1522"/>
        <end position="1550"/>
    </location>
</feature>
<dbReference type="Gramene" id="QL09p020804:mrna">
    <property type="protein sequence ID" value="QL09p020804:mrna"/>
    <property type="gene ID" value="QL09p020804"/>
</dbReference>
<feature type="compositionally biased region" description="Polar residues" evidence="7">
    <location>
        <begin position="643"/>
        <end position="656"/>
    </location>
</feature>
<feature type="compositionally biased region" description="Low complexity" evidence="7">
    <location>
        <begin position="697"/>
        <end position="707"/>
    </location>
</feature>
<evidence type="ECO:0000313" key="9">
    <source>
        <dbReference type="EnsemblPlants" id="QL09p020804:mrna"/>
    </source>
</evidence>
<dbReference type="InterPro" id="IPR019787">
    <property type="entry name" value="Znf_PHD-finger"/>
</dbReference>
<evidence type="ECO:0000256" key="6">
    <source>
        <dbReference type="PROSITE-ProRule" id="PRU00146"/>
    </source>
</evidence>
<dbReference type="PROSITE" id="PS50016">
    <property type="entry name" value="ZF_PHD_2"/>
    <property type="match status" value="1"/>
</dbReference>
<evidence type="ECO:0000256" key="1">
    <source>
        <dbReference type="ARBA" id="ARBA00022723"/>
    </source>
</evidence>
<evidence type="ECO:0000256" key="2">
    <source>
        <dbReference type="ARBA" id="ARBA00022771"/>
    </source>
</evidence>
<dbReference type="GO" id="GO:0034244">
    <property type="term" value="P:negative regulation of transcription elongation by RNA polymerase II"/>
    <property type="evidence" value="ECO:0007669"/>
    <property type="project" value="InterPro"/>
</dbReference>
<dbReference type="Proteomes" id="UP000594261">
    <property type="component" value="Chromosome 9"/>
</dbReference>
<keyword evidence="5" id="KW-0804">Transcription</keyword>
<name>A0A7N2MJE0_QUELO</name>
<dbReference type="EMBL" id="LRBV02000009">
    <property type="status" value="NOT_ANNOTATED_CDS"/>
    <property type="molecule type" value="Genomic_DNA"/>
</dbReference>
<dbReference type="InterPro" id="IPR056280">
    <property type="entry name" value="AIPP2-like_SPOC"/>
</dbReference>
<dbReference type="Pfam" id="PF23121">
    <property type="entry name" value="SPOC_AIPP2"/>
    <property type="match status" value="1"/>
</dbReference>
<dbReference type="SUPFAM" id="SSF57903">
    <property type="entry name" value="FYVE/PHD zinc finger"/>
    <property type="match status" value="1"/>
</dbReference>
<dbReference type="InterPro" id="IPR013083">
    <property type="entry name" value="Znf_RING/FYVE/PHD"/>
</dbReference>
<feature type="compositionally biased region" description="Polar residues" evidence="7">
    <location>
        <begin position="792"/>
        <end position="805"/>
    </location>
</feature>
<evidence type="ECO:0000256" key="5">
    <source>
        <dbReference type="ARBA" id="ARBA00023163"/>
    </source>
</evidence>
<reference evidence="9 10" key="1">
    <citation type="journal article" date="2016" name="G3 (Bethesda)">
        <title>First Draft Assembly and Annotation of the Genome of a California Endemic Oak Quercus lobata Nee (Fagaceae).</title>
        <authorList>
            <person name="Sork V.L."/>
            <person name="Fitz-Gibbon S.T."/>
            <person name="Puiu D."/>
            <person name="Crepeau M."/>
            <person name="Gugger P.F."/>
            <person name="Sherman R."/>
            <person name="Stevens K."/>
            <person name="Langley C.H."/>
            <person name="Pellegrini M."/>
            <person name="Salzberg S.L."/>
        </authorList>
    </citation>
    <scope>NUCLEOTIDE SEQUENCE [LARGE SCALE GENOMIC DNA]</scope>
    <source>
        <strain evidence="9 10">cv. SW786</strain>
    </source>
</reference>
<proteinExistence type="predicted"/>
<dbReference type="SMART" id="SM00249">
    <property type="entry name" value="PHD"/>
    <property type="match status" value="1"/>
</dbReference>